<evidence type="ECO:0000256" key="1">
    <source>
        <dbReference type="SAM" id="MobiDB-lite"/>
    </source>
</evidence>
<keyword evidence="3" id="KW-1185">Reference proteome</keyword>
<dbReference type="GeneID" id="94293210"/>
<dbReference type="OrthoDB" id="266816at2759"/>
<gene>
    <name evidence="2" type="ORF">JKF63_07192</name>
</gene>
<protein>
    <submittedName>
        <fullName evidence="2">Uncharacterized protein</fullName>
    </submittedName>
</protein>
<sequence length="748" mass="82821">MTLTLTAVVCPNYTESGDVALTDGVNLLDLHMWSHAEPLETSITNISASDVAKELYLRASQTQLTQTAQKNTLCFRYGPRPPDHLNSFLFHERGCCTECKGSNAPPVAEVPLGCTLPSLILPSSSSVDLLADVSGQTNAHDSLFALWLWELLSEPNNTVTVTALLLFVEGTTVDLLTGSELHTPFKVDIGTVKQLRNHEDALAFLHACEARIRHSAATCPRCPYHVCITVYVGTDGDRDGKSAVTFLDVASTALESEDANAQVRLQQQLTLFARQLGIEAATTTTPSPTSLTLNAADQRWLDLLQSRQLSRARLLGLVCVGCEAWQGFFRCAGVHGDGHDRLTLARALCQRELSGTANKSPLHPQLPQPPPTQERATPQRAKPANTAPWIVPDPLPNLQLSGRRSQQNDEKSSHLKHIASVRFGSDALEASAHHSDKWHVVSGAATHRDRFGRLLKHIECEEHHARLVLSGAEQRARRLAEIRWVLRARPPGKCIEAVLRWLENHVDRKSRPEPLLLDYSASSCHSRPRLGTTQPLLSINRPPARTAQRLPTLALPALPSHRPSEAHLHSSRIESQLLCCTTGSTPKRRGGPQAHSASPRAGAQTYTVVGLKRRYQAPHLTNMDLTPVRRRSATEVALLVRQRAVDRMSSPPHSPRKGEIMRLYPLVQAFHIKITEQDTMMAEELMMRSRIEHREKNRRQALSAASAASLQRSLALWPSESRAEQLSIPRPIRRCSVQPPSRRIFFTC</sequence>
<dbReference type="RefSeq" id="XP_067759571.1">
    <property type="nucleotide sequence ID" value="XM_067903133.1"/>
</dbReference>
<name>A0A836LKH7_9TRYP</name>
<feature type="region of interest" description="Disordered" evidence="1">
    <location>
        <begin position="355"/>
        <end position="414"/>
    </location>
</feature>
<dbReference type="EMBL" id="JAFJZO010000006">
    <property type="protein sequence ID" value="KAG5511250.1"/>
    <property type="molecule type" value="Genomic_DNA"/>
</dbReference>
<proteinExistence type="predicted"/>
<dbReference type="AlphaFoldDB" id="A0A836LKH7"/>
<comment type="caution">
    <text evidence="2">The sequence shown here is derived from an EMBL/GenBank/DDBJ whole genome shotgun (WGS) entry which is preliminary data.</text>
</comment>
<organism evidence="2 3">
    <name type="scientific">Porcisia hertigi</name>
    <dbReference type="NCBI Taxonomy" id="2761500"/>
    <lineage>
        <taxon>Eukaryota</taxon>
        <taxon>Discoba</taxon>
        <taxon>Euglenozoa</taxon>
        <taxon>Kinetoplastea</taxon>
        <taxon>Metakinetoplastina</taxon>
        <taxon>Trypanosomatida</taxon>
        <taxon>Trypanosomatidae</taxon>
        <taxon>Leishmaniinae</taxon>
        <taxon>Porcisia</taxon>
    </lineage>
</organism>
<accession>A0A836LKH7</accession>
<evidence type="ECO:0000313" key="2">
    <source>
        <dbReference type="EMBL" id="KAG5511250.1"/>
    </source>
</evidence>
<dbReference type="KEGG" id="phet:94293210"/>
<reference evidence="2 3" key="1">
    <citation type="submission" date="2021-02" db="EMBL/GenBank/DDBJ databases">
        <title>Porcisia hertigi Genome sequencing and assembly.</title>
        <authorList>
            <person name="Almutairi H."/>
            <person name="Gatherer D."/>
        </authorList>
    </citation>
    <scope>NUCLEOTIDE SEQUENCE [LARGE SCALE GENOMIC DNA]</scope>
    <source>
        <strain evidence="2 3">C119</strain>
    </source>
</reference>
<dbReference type="Proteomes" id="UP000674318">
    <property type="component" value="Chromosome 6"/>
</dbReference>
<evidence type="ECO:0000313" key="3">
    <source>
        <dbReference type="Proteomes" id="UP000674318"/>
    </source>
</evidence>